<reference evidence="1 2" key="1">
    <citation type="submission" date="2017-05" db="EMBL/GenBank/DDBJ databases">
        <title>The draft genome sequence of Idiomarina salinarum WNB302.</title>
        <authorList>
            <person name="Sun Y."/>
            <person name="Chen B."/>
            <person name="Du Z."/>
        </authorList>
    </citation>
    <scope>NUCLEOTIDE SEQUENCE [LARGE SCALE GENOMIC DNA]</scope>
    <source>
        <strain evidence="1 2">WNB302</strain>
    </source>
</reference>
<protein>
    <submittedName>
        <fullName evidence="1">Uncharacterized protein</fullName>
    </submittedName>
</protein>
<proteinExistence type="predicted"/>
<dbReference type="AlphaFoldDB" id="A0A265V0G6"/>
<dbReference type="Proteomes" id="UP000216840">
    <property type="component" value="Unassembled WGS sequence"/>
</dbReference>
<organism evidence="1 2">
    <name type="scientific">Winogradskyella aurantia</name>
    <dbReference type="NCBI Taxonomy" id="1915063"/>
    <lineage>
        <taxon>Bacteria</taxon>
        <taxon>Pseudomonadati</taxon>
        <taxon>Bacteroidota</taxon>
        <taxon>Flavobacteriia</taxon>
        <taxon>Flavobacteriales</taxon>
        <taxon>Flavobacteriaceae</taxon>
        <taxon>Winogradskyella</taxon>
    </lineage>
</organism>
<sequence length="116" mass="13845">MTLPQSFDDLVKVAVSKQLYGKLIDQLNKDLIYANIDVRFDRDVLPESLKLLLQEIIFKLINEKFSDYLNVLYIVDVSENEVRKLEGNDTFQLSKEVTFLILKREWQKVWYKHQYS</sequence>
<accession>A0A265V0G6</accession>
<evidence type="ECO:0000313" key="1">
    <source>
        <dbReference type="EMBL" id="OZV71063.1"/>
    </source>
</evidence>
<dbReference type="RefSeq" id="WP_094967135.1">
    <property type="nucleotide sequence ID" value="NZ_NGJN01000001.1"/>
</dbReference>
<name>A0A265V0G6_9FLAO</name>
<gene>
    <name evidence="1" type="ORF">CA834_02825</name>
</gene>
<keyword evidence="2" id="KW-1185">Reference proteome</keyword>
<dbReference type="EMBL" id="NGJN01000001">
    <property type="protein sequence ID" value="OZV71063.1"/>
    <property type="molecule type" value="Genomic_DNA"/>
</dbReference>
<evidence type="ECO:0000313" key="2">
    <source>
        <dbReference type="Proteomes" id="UP000216840"/>
    </source>
</evidence>
<comment type="caution">
    <text evidence="1">The sequence shown here is derived from an EMBL/GenBank/DDBJ whole genome shotgun (WGS) entry which is preliminary data.</text>
</comment>
<dbReference type="OrthoDB" id="1120195at2"/>